<gene>
    <name evidence="1" type="ORF">ACFPZ3_26415</name>
</gene>
<evidence type="ECO:0000313" key="1">
    <source>
        <dbReference type="EMBL" id="MFC5827413.1"/>
    </source>
</evidence>
<dbReference type="InterPro" id="IPR036388">
    <property type="entry name" value="WH-like_DNA-bd_sf"/>
</dbReference>
<dbReference type="InterPro" id="IPR036390">
    <property type="entry name" value="WH_DNA-bd_sf"/>
</dbReference>
<dbReference type="EMBL" id="JBHSPA010000029">
    <property type="protein sequence ID" value="MFC5827413.1"/>
    <property type="molecule type" value="Genomic_DNA"/>
</dbReference>
<evidence type="ECO:0000313" key="2">
    <source>
        <dbReference type="Proteomes" id="UP001596058"/>
    </source>
</evidence>
<dbReference type="RefSeq" id="WP_379516917.1">
    <property type="nucleotide sequence ID" value="NZ_JBHSPA010000029.1"/>
</dbReference>
<comment type="caution">
    <text evidence="1">The sequence shown here is derived from an EMBL/GenBank/DDBJ whole genome shotgun (WGS) entry which is preliminary data.</text>
</comment>
<dbReference type="CDD" id="cd00090">
    <property type="entry name" value="HTH_ARSR"/>
    <property type="match status" value="1"/>
</dbReference>
<dbReference type="Proteomes" id="UP001596058">
    <property type="component" value="Unassembled WGS sequence"/>
</dbReference>
<protein>
    <submittedName>
        <fullName evidence="1">ArsR/SmtB family transcription factor</fullName>
    </submittedName>
</protein>
<dbReference type="InterPro" id="IPR011991">
    <property type="entry name" value="ArsR-like_HTH"/>
</dbReference>
<dbReference type="Gene3D" id="1.10.10.10">
    <property type="entry name" value="Winged helix-like DNA-binding domain superfamily/Winged helix DNA-binding domain"/>
    <property type="match status" value="1"/>
</dbReference>
<accession>A0ABW1CP42</accession>
<keyword evidence="2" id="KW-1185">Reference proteome</keyword>
<sequence length="310" mass="33609">MSTRVAQEAAPFWEILLSLQALQTGQGGGAFDGWRRQTRASLGKEEFRPLLRCLLPLVPVARYVPDFLTPSGGLEQGMETMLSTSPKRLRREMEALGTVSRLPSWTADLAAGRSPALTELVRCLHGYFRVALSPVWDRIEALVNADRAIRGRALLDGGSERLLATLGPHIRWNRPVLEVDYPTSRDLHLDGRGLLLVPSFFCWRLPIGLADPALPPVLAYPVARDVAPAGPHLDPLLGATRTAILGATRTSRSTGELALLLRVSAATASYHASVLRDAGLITSRRRAKQVLHTATPLGLSLLGGQDFTGP</sequence>
<dbReference type="PANTHER" id="PTHR43132:SF8">
    <property type="entry name" value="HTH-TYPE TRANSCRIPTIONAL REGULATOR KMTR"/>
    <property type="match status" value="1"/>
</dbReference>
<dbReference type="InterPro" id="IPR051011">
    <property type="entry name" value="Metal_resp_trans_reg"/>
</dbReference>
<reference evidence="2" key="1">
    <citation type="journal article" date="2019" name="Int. J. Syst. Evol. Microbiol.">
        <title>The Global Catalogue of Microorganisms (GCM) 10K type strain sequencing project: providing services to taxonomists for standard genome sequencing and annotation.</title>
        <authorList>
            <consortium name="The Broad Institute Genomics Platform"/>
            <consortium name="The Broad Institute Genome Sequencing Center for Infectious Disease"/>
            <person name="Wu L."/>
            <person name="Ma J."/>
        </authorList>
    </citation>
    <scope>NUCLEOTIDE SEQUENCE [LARGE SCALE GENOMIC DNA]</scope>
    <source>
        <strain evidence="2">CCUG 53903</strain>
    </source>
</reference>
<organism evidence="1 2">
    <name type="scientific">Nonomuraea insulae</name>
    <dbReference type="NCBI Taxonomy" id="1616787"/>
    <lineage>
        <taxon>Bacteria</taxon>
        <taxon>Bacillati</taxon>
        <taxon>Actinomycetota</taxon>
        <taxon>Actinomycetes</taxon>
        <taxon>Streptosporangiales</taxon>
        <taxon>Streptosporangiaceae</taxon>
        <taxon>Nonomuraea</taxon>
    </lineage>
</organism>
<name>A0ABW1CP42_9ACTN</name>
<dbReference type="PANTHER" id="PTHR43132">
    <property type="entry name" value="ARSENICAL RESISTANCE OPERON REPRESSOR ARSR-RELATED"/>
    <property type="match status" value="1"/>
</dbReference>
<proteinExistence type="predicted"/>
<dbReference type="SUPFAM" id="SSF46785">
    <property type="entry name" value="Winged helix' DNA-binding domain"/>
    <property type="match status" value="1"/>
</dbReference>